<evidence type="ECO:0000256" key="1">
    <source>
        <dbReference type="ARBA" id="ARBA00004370"/>
    </source>
</evidence>
<dbReference type="PANTHER" id="PTHR30627:SF1">
    <property type="entry name" value="PEPTIDOGLYCAN D,D-TRANSPEPTIDASE FTSI"/>
    <property type="match status" value="1"/>
</dbReference>
<comment type="caution">
    <text evidence="6">The sequence shown here is derived from an EMBL/GenBank/DDBJ whole genome shotgun (WGS) entry which is preliminary data.</text>
</comment>
<dbReference type="PANTHER" id="PTHR30627">
    <property type="entry name" value="PEPTIDOGLYCAN D,D-TRANSPEPTIDASE"/>
    <property type="match status" value="1"/>
</dbReference>
<name>A0A7V4DYD4_DICTH</name>
<dbReference type="Gene3D" id="3.40.710.10">
    <property type="entry name" value="DD-peptidase/beta-lactamase superfamily"/>
    <property type="match status" value="1"/>
</dbReference>
<dbReference type="GO" id="GO:0008658">
    <property type="term" value="F:penicillin binding"/>
    <property type="evidence" value="ECO:0007669"/>
    <property type="project" value="InterPro"/>
</dbReference>
<reference evidence="6" key="1">
    <citation type="journal article" date="2020" name="mSystems">
        <title>Genome- and Community-Level Interaction Insights into Carbon Utilization and Element Cycling Functions of Hydrothermarchaeota in Hydrothermal Sediment.</title>
        <authorList>
            <person name="Zhou Z."/>
            <person name="Liu Y."/>
            <person name="Xu W."/>
            <person name="Pan J."/>
            <person name="Luo Z.H."/>
            <person name="Li M."/>
        </authorList>
    </citation>
    <scope>NUCLEOTIDE SEQUENCE [LARGE SCALE GENOMIC DNA]</scope>
    <source>
        <strain evidence="6">SpSt-70</strain>
    </source>
</reference>
<sequence length="516" mass="58706">MSVLRLRIFFTLWILVLIFIEGFIIYSQVFGSENRSFLRPTLERGLILDRNGYELSFNVKRNSIAANPSLFNTVERSKIADILSKGLNLSKNDILTKLSSKTTFVWIKRILSESEYNKVKKYIDGKKIFVIEENYRSYPLKIGTSNLLGFVGVDSQGLYGLEALLDNYLNQGKNVYLTIDKNLQEIVSIYLRDYIREYEAKGGFIGIMDLNTGEILALSSLPDIDVNASLSDIIKSAQNIRSPLYSLYEPGSLFKIITSGIGIEERIVNPLETIYCGGEEITKEGYRVRCTEPHGTVNLENAFVKSCNIYFYYLAQKIPFSIWNKYFGLMEINNPVPMDIKFMDKDSIVSDIERSIVNRGTIGFGHGLAINPIKMLWVFSVFANEGSLLKPRLIKGIGENMEDSKKEVLRQVFSKETSEEVLKLMTEVIKKGTAKRLSNLKYYIAGKTGTAQVSTAKGYLDVYNHFFISYLFLEDKKYSILIMLEEPKKGRFAAETVVPLFGEIVKRLAIYGRMIN</sequence>
<dbReference type="GO" id="GO:0071555">
    <property type="term" value="P:cell wall organization"/>
    <property type="evidence" value="ECO:0007669"/>
    <property type="project" value="TreeGrafter"/>
</dbReference>
<dbReference type="Pfam" id="PF00905">
    <property type="entry name" value="Transpeptidase"/>
    <property type="match status" value="1"/>
</dbReference>
<dbReference type="InterPro" id="IPR001460">
    <property type="entry name" value="PCN-bd_Tpept"/>
</dbReference>
<evidence type="ECO:0000259" key="4">
    <source>
        <dbReference type="Pfam" id="PF00905"/>
    </source>
</evidence>
<keyword evidence="2" id="KW-0645">Protease</keyword>
<dbReference type="GO" id="GO:0004180">
    <property type="term" value="F:carboxypeptidase activity"/>
    <property type="evidence" value="ECO:0007669"/>
    <property type="project" value="UniProtKB-KW"/>
</dbReference>
<dbReference type="InterPro" id="IPR012338">
    <property type="entry name" value="Beta-lactam/transpept-like"/>
</dbReference>
<feature type="domain" description="Penicillin-binding protein transpeptidase" evidence="4">
    <location>
        <begin position="203"/>
        <end position="502"/>
    </location>
</feature>
<dbReference type="Pfam" id="PF03717">
    <property type="entry name" value="PBP_dimer"/>
    <property type="match status" value="1"/>
</dbReference>
<keyword evidence="3" id="KW-0472">Membrane</keyword>
<dbReference type="SUPFAM" id="SSF56519">
    <property type="entry name" value="Penicillin binding protein dimerisation domain"/>
    <property type="match status" value="1"/>
</dbReference>
<comment type="subcellular location">
    <subcellularLocation>
        <location evidence="1">Membrane</location>
    </subcellularLocation>
</comment>
<gene>
    <name evidence="6" type="ORF">ENU78_05320</name>
</gene>
<evidence type="ECO:0000313" key="6">
    <source>
        <dbReference type="EMBL" id="HGK23853.1"/>
    </source>
</evidence>
<protein>
    <submittedName>
        <fullName evidence="6">Penicillin-binding protein 2</fullName>
    </submittedName>
</protein>
<organism evidence="6">
    <name type="scientific">Dictyoglomus thermophilum</name>
    <dbReference type="NCBI Taxonomy" id="14"/>
    <lineage>
        <taxon>Bacteria</taxon>
        <taxon>Pseudomonadati</taxon>
        <taxon>Dictyoglomota</taxon>
        <taxon>Dictyoglomia</taxon>
        <taxon>Dictyoglomales</taxon>
        <taxon>Dictyoglomaceae</taxon>
        <taxon>Dictyoglomus</taxon>
    </lineage>
</organism>
<dbReference type="InterPro" id="IPR050515">
    <property type="entry name" value="Beta-lactam/transpept"/>
</dbReference>
<evidence type="ECO:0000256" key="3">
    <source>
        <dbReference type="ARBA" id="ARBA00023136"/>
    </source>
</evidence>
<dbReference type="GO" id="GO:0005886">
    <property type="term" value="C:plasma membrane"/>
    <property type="evidence" value="ECO:0007669"/>
    <property type="project" value="TreeGrafter"/>
</dbReference>
<keyword evidence="2" id="KW-0378">Hydrolase</keyword>
<dbReference type="SUPFAM" id="SSF56601">
    <property type="entry name" value="beta-lactamase/transpeptidase-like"/>
    <property type="match status" value="1"/>
</dbReference>
<evidence type="ECO:0000259" key="5">
    <source>
        <dbReference type="Pfam" id="PF03717"/>
    </source>
</evidence>
<dbReference type="InterPro" id="IPR036138">
    <property type="entry name" value="PBP_dimer_sf"/>
</dbReference>
<dbReference type="Gene3D" id="3.90.1310.10">
    <property type="entry name" value="Penicillin-binding protein 2a (Domain 2)"/>
    <property type="match status" value="1"/>
</dbReference>
<feature type="domain" description="Penicillin-binding protein dimerisation" evidence="5">
    <location>
        <begin position="43"/>
        <end position="156"/>
    </location>
</feature>
<accession>A0A7V4DYD4</accession>
<proteinExistence type="predicted"/>
<evidence type="ECO:0000256" key="2">
    <source>
        <dbReference type="ARBA" id="ARBA00022645"/>
    </source>
</evidence>
<dbReference type="EMBL" id="DTDV01000015">
    <property type="protein sequence ID" value="HGK23853.1"/>
    <property type="molecule type" value="Genomic_DNA"/>
</dbReference>
<keyword evidence="2" id="KW-0121">Carboxypeptidase</keyword>
<dbReference type="InterPro" id="IPR005311">
    <property type="entry name" value="PBP_dimer"/>
</dbReference>
<dbReference type="AlphaFoldDB" id="A0A7V4DYD4"/>